<dbReference type="RefSeq" id="XP_043039450.1">
    <property type="nucleotide sequence ID" value="XM_043179210.1"/>
</dbReference>
<feature type="region of interest" description="Disordered" evidence="2">
    <location>
        <begin position="407"/>
        <end position="430"/>
    </location>
</feature>
<reference evidence="3" key="1">
    <citation type="submission" date="2020-11" db="EMBL/GenBank/DDBJ databases">
        <title>Adaptations for nitrogen fixation in a non-lichenized fungal sporocarp promotes dispersal by wood-feeding termites.</title>
        <authorList>
            <consortium name="DOE Joint Genome Institute"/>
            <person name="Koch R.A."/>
            <person name="Yoon G."/>
            <person name="Arayal U."/>
            <person name="Lail K."/>
            <person name="Amirebrahimi M."/>
            <person name="Labutti K."/>
            <person name="Lipzen A."/>
            <person name="Riley R."/>
            <person name="Barry K."/>
            <person name="Henrissat B."/>
            <person name="Grigoriev I.V."/>
            <person name="Herr J.R."/>
            <person name="Aime M.C."/>
        </authorList>
    </citation>
    <scope>NUCLEOTIDE SEQUENCE</scope>
    <source>
        <strain evidence="3">MCA 3950</strain>
    </source>
</reference>
<dbReference type="OrthoDB" id="2528184at2759"/>
<feature type="region of interest" description="Disordered" evidence="2">
    <location>
        <begin position="1"/>
        <end position="105"/>
    </location>
</feature>
<feature type="compositionally biased region" description="Basic and acidic residues" evidence="2">
    <location>
        <begin position="1"/>
        <end position="21"/>
    </location>
</feature>
<organism evidence="3 4">
    <name type="scientific">Guyanagaster necrorhizus</name>
    <dbReference type="NCBI Taxonomy" id="856835"/>
    <lineage>
        <taxon>Eukaryota</taxon>
        <taxon>Fungi</taxon>
        <taxon>Dikarya</taxon>
        <taxon>Basidiomycota</taxon>
        <taxon>Agaricomycotina</taxon>
        <taxon>Agaricomycetes</taxon>
        <taxon>Agaricomycetidae</taxon>
        <taxon>Agaricales</taxon>
        <taxon>Marasmiineae</taxon>
        <taxon>Physalacriaceae</taxon>
        <taxon>Guyanagaster</taxon>
    </lineage>
</organism>
<keyword evidence="4" id="KW-1185">Reference proteome</keyword>
<feature type="region of interest" description="Disordered" evidence="2">
    <location>
        <begin position="600"/>
        <end position="641"/>
    </location>
</feature>
<feature type="compositionally biased region" description="Polar residues" evidence="2">
    <location>
        <begin position="417"/>
        <end position="428"/>
    </location>
</feature>
<protein>
    <submittedName>
        <fullName evidence="3">Uncharacterized protein</fullName>
    </submittedName>
</protein>
<accession>A0A9P7VT37</accession>
<dbReference type="AlphaFoldDB" id="A0A9P7VT37"/>
<feature type="compositionally biased region" description="Acidic residues" evidence="2">
    <location>
        <begin position="600"/>
        <end position="623"/>
    </location>
</feature>
<sequence length="1117" mass="121803">MQVDGNKPEDVEAQIRLDSFKLGKPRPTHSHARSHSRNASMSSFSFGTSKSQPTNLNELSTQSTKRNSHHRRRSSVSTRHESAEMMGVAVPDLPQSNSDDNMTFGDKDSIRRRALWALEGKQDVSYSKVEIPELGSSNNDIGFEFPSMPSFPPGSGAGSSLSSLMSSKRDSFKLLTANSSSKDQLHTLVEEDEDEEDSPGSIPASSTSPLPNEPPVSSIKPLTSKPRPASLNLRPLSLTPDNLNSHNFGLPSPVPTPSPIQPRSGLRSLSLASAPSVSVTHRRPPLNLQIASDGSLVKAGDSKAPDNRALPRRSSISYRSSSTSSTSSNPGLPTPEMTPTFALEHRFSLNSNDDDDSFPMSISSSSSSSSRSQSQTRPLSVSEQHFLYKSHNALLARIMDLEKALTTRKRDDGSRPISVQSDASSPSVGSDDEMFRLISDLKAERDELKRDVDGWRVRVADMDKQLITFAKRVESERRDAWVARTKCGMIEVERAGLEKKVELLNDQLLSFKDEAKTLVAQVDKLSIEKKDLEEEVRRLKETEVDMLATPTTQSFTPFIRKRDAGISSLDSANSSVTDVDGDSDFSSTFGFRLKAVAEEPDDILSDEDNGLAGYEDEEEDDIDVSNSPISDDDFGSDDGFPRSVVTVKEVTPAVNVIPPSRSCSPGLPTPLRTPPSHQSRASLSKTWTFPRGIPVSQPVNNKEIEEIDRFFGCLEEPDDVSDGVSEGDTTEDMYTFERSKSLFASGFKYQDDMPPWLLSGAEEVVDKSLDVVIEEDEEENGSDMTRVEDDELFGDAGGIKITFTPPIEDTASEPSVPETPSPKASVKPIPLLADFEDDHEDDVVRTSPLDSSRPAFAQMVTPPSSIPRLAATPSGIPRAVSREQPSPCLSRSPPTYATPPNKRGGSMPSFIPQPVSPCSPKQPRASTTFIRQPSRTPLLPSKTSNGNKISSNGSTSKLQSSTMSRCTDLPLSTVNGRINMLPRFSDDLSASTGSASSRAGPNPQMMSVDLGNRDVPPCDESPKPASFSGLMTSPLTRFTSLTSLIPLPWSPRSNATESFVDSKAEVVSSSLVQERRMFVSKERQLEKLKVRFKTEGAVKSYGGDICKKCHDDEPVFL</sequence>
<evidence type="ECO:0000313" key="3">
    <source>
        <dbReference type="EMBL" id="KAG7445950.1"/>
    </source>
</evidence>
<name>A0A9P7VT37_9AGAR</name>
<feature type="coiled-coil region" evidence="1">
    <location>
        <begin position="494"/>
        <end position="549"/>
    </location>
</feature>
<feature type="region of interest" description="Disordered" evidence="2">
    <location>
        <begin position="775"/>
        <end position="969"/>
    </location>
</feature>
<feature type="compositionally biased region" description="Polar residues" evidence="2">
    <location>
        <begin position="52"/>
        <end position="65"/>
    </location>
</feature>
<feature type="region of interest" description="Disordered" evidence="2">
    <location>
        <begin position="656"/>
        <end position="700"/>
    </location>
</feature>
<proteinExistence type="predicted"/>
<keyword evidence="1" id="KW-0175">Coiled coil</keyword>
<feature type="region of interest" description="Disordered" evidence="2">
    <location>
        <begin position="126"/>
        <end position="383"/>
    </location>
</feature>
<feature type="compositionally biased region" description="Low complexity" evidence="2">
    <location>
        <begin position="358"/>
        <end position="374"/>
    </location>
</feature>
<feature type="compositionally biased region" description="Polar residues" evidence="2">
    <location>
        <begin position="883"/>
        <end position="895"/>
    </location>
</feature>
<comment type="caution">
    <text evidence="3">The sequence shown here is derived from an EMBL/GenBank/DDBJ whole genome shotgun (WGS) entry which is preliminary data.</text>
</comment>
<feature type="compositionally biased region" description="Low complexity" evidence="2">
    <location>
        <begin position="312"/>
        <end position="328"/>
    </location>
</feature>
<feature type="compositionally biased region" description="Polar residues" evidence="2">
    <location>
        <begin position="675"/>
        <end position="687"/>
    </location>
</feature>
<feature type="region of interest" description="Disordered" evidence="2">
    <location>
        <begin position="985"/>
        <end position="1007"/>
    </location>
</feature>
<feature type="compositionally biased region" description="Low complexity" evidence="2">
    <location>
        <begin position="261"/>
        <end position="279"/>
    </location>
</feature>
<evidence type="ECO:0000313" key="4">
    <source>
        <dbReference type="Proteomes" id="UP000812287"/>
    </source>
</evidence>
<dbReference type="Proteomes" id="UP000812287">
    <property type="component" value="Unassembled WGS sequence"/>
</dbReference>
<evidence type="ECO:0000256" key="1">
    <source>
        <dbReference type="SAM" id="Coils"/>
    </source>
</evidence>
<feature type="compositionally biased region" description="Polar residues" evidence="2">
    <location>
        <begin position="924"/>
        <end position="969"/>
    </location>
</feature>
<evidence type="ECO:0000256" key="2">
    <source>
        <dbReference type="SAM" id="MobiDB-lite"/>
    </source>
</evidence>
<feature type="compositionally biased region" description="Low complexity" evidence="2">
    <location>
        <begin position="37"/>
        <end position="51"/>
    </location>
</feature>
<dbReference type="GeneID" id="66101504"/>
<feature type="compositionally biased region" description="Basic residues" evidence="2">
    <location>
        <begin position="23"/>
        <end position="36"/>
    </location>
</feature>
<feature type="compositionally biased region" description="Low complexity" evidence="2">
    <location>
        <begin position="987"/>
        <end position="1000"/>
    </location>
</feature>
<dbReference type="EMBL" id="MU250535">
    <property type="protein sequence ID" value="KAG7445950.1"/>
    <property type="molecule type" value="Genomic_DNA"/>
</dbReference>
<gene>
    <name evidence="3" type="ORF">BT62DRAFT_1076360</name>
</gene>